<name>A0A8H3EP59_9LECA</name>
<keyword evidence="2" id="KW-0732">Signal</keyword>
<feature type="compositionally biased region" description="Basic and acidic residues" evidence="1">
    <location>
        <begin position="161"/>
        <end position="171"/>
    </location>
</feature>
<feature type="signal peptide" evidence="2">
    <location>
        <begin position="1"/>
        <end position="17"/>
    </location>
</feature>
<feature type="region of interest" description="Disordered" evidence="1">
    <location>
        <begin position="81"/>
        <end position="275"/>
    </location>
</feature>
<accession>A0A8H3EP59</accession>
<dbReference type="EMBL" id="CAJPDQ010000006">
    <property type="protein sequence ID" value="CAF9910826.1"/>
    <property type="molecule type" value="Genomic_DNA"/>
</dbReference>
<feature type="compositionally biased region" description="Basic and acidic residues" evidence="1">
    <location>
        <begin position="187"/>
        <end position="221"/>
    </location>
</feature>
<evidence type="ECO:0000256" key="1">
    <source>
        <dbReference type="SAM" id="MobiDB-lite"/>
    </source>
</evidence>
<evidence type="ECO:0000313" key="3">
    <source>
        <dbReference type="EMBL" id="CAF9910826.1"/>
    </source>
</evidence>
<feature type="compositionally biased region" description="Low complexity" evidence="1">
    <location>
        <begin position="222"/>
        <end position="237"/>
    </location>
</feature>
<comment type="caution">
    <text evidence="3">The sequence shown here is derived from an EMBL/GenBank/DDBJ whole genome shotgun (WGS) entry which is preliminary data.</text>
</comment>
<feature type="compositionally biased region" description="Basic and acidic residues" evidence="1">
    <location>
        <begin position="135"/>
        <end position="154"/>
    </location>
</feature>
<dbReference type="Proteomes" id="UP000664169">
    <property type="component" value="Unassembled WGS sequence"/>
</dbReference>
<proteinExistence type="predicted"/>
<feature type="compositionally biased region" description="Basic and acidic residues" evidence="1">
    <location>
        <begin position="81"/>
        <end position="114"/>
    </location>
</feature>
<gene>
    <name evidence="3" type="ORF">GOMPHAMPRED_007194</name>
</gene>
<organism evidence="3 4">
    <name type="scientific">Gomphillus americanus</name>
    <dbReference type="NCBI Taxonomy" id="1940652"/>
    <lineage>
        <taxon>Eukaryota</taxon>
        <taxon>Fungi</taxon>
        <taxon>Dikarya</taxon>
        <taxon>Ascomycota</taxon>
        <taxon>Pezizomycotina</taxon>
        <taxon>Lecanoromycetes</taxon>
        <taxon>OSLEUM clade</taxon>
        <taxon>Ostropomycetidae</taxon>
        <taxon>Ostropales</taxon>
        <taxon>Graphidaceae</taxon>
        <taxon>Gomphilloideae</taxon>
        <taxon>Gomphillus</taxon>
    </lineage>
</organism>
<feature type="chain" id="PRO_5034567759" evidence="2">
    <location>
        <begin position="18"/>
        <end position="275"/>
    </location>
</feature>
<keyword evidence="4" id="KW-1185">Reference proteome</keyword>
<evidence type="ECO:0000313" key="4">
    <source>
        <dbReference type="Proteomes" id="UP000664169"/>
    </source>
</evidence>
<evidence type="ECO:0000256" key="2">
    <source>
        <dbReference type="SAM" id="SignalP"/>
    </source>
</evidence>
<sequence length="275" mass="30292">MHFFILLACAGLQAVSAFPMSAHELDAFNLQWRSLENILRVRDEIYIHGQELDFPLVGRTDSPPRVDLTSEKHPETIKNKIDGKLPSKMHLLPDGEKHDRSDMNSHGKKGETVVDHALPAGTEEGKEATRKRKNAQKEVPKREQDSEGGKEAAAKKKARKQGTDEIHRTIDGKPAGKVTGADYGQGVKDKSKSKDKSNRVTKNKNESKTQKALREKKEKNQIKNQNKQTNKQQSTKNLPSKRKSPSSASGGSKSGSGAGTIGKKTKTGRRSLEGV</sequence>
<dbReference type="AlphaFoldDB" id="A0A8H3EP59"/>
<protein>
    <submittedName>
        <fullName evidence="3">Uncharacterized protein</fullName>
    </submittedName>
</protein>
<reference evidence="3" key="1">
    <citation type="submission" date="2021-03" db="EMBL/GenBank/DDBJ databases">
        <authorList>
            <person name="Tagirdzhanova G."/>
        </authorList>
    </citation>
    <scope>NUCLEOTIDE SEQUENCE</scope>
</reference>